<dbReference type="SMART" id="SM00385">
    <property type="entry name" value="CYCLIN"/>
    <property type="match status" value="2"/>
</dbReference>
<evidence type="ECO:0000259" key="7">
    <source>
        <dbReference type="SMART" id="SM00385"/>
    </source>
</evidence>
<evidence type="ECO:0000256" key="5">
    <source>
        <dbReference type="RuleBase" id="RU000383"/>
    </source>
</evidence>
<evidence type="ECO:0000259" key="8">
    <source>
        <dbReference type="SMART" id="SM01332"/>
    </source>
</evidence>
<dbReference type="Gramene" id="Kaladp0013s0036.1.v1.1">
    <property type="protein sequence ID" value="Kaladp0013s0036.1.v1.1"/>
    <property type="gene ID" value="Kaladp0013s0036.v1.1"/>
</dbReference>
<dbReference type="Proteomes" id="UP000594263">
    <property type="component" value="Unplaced"/>
</dbReference>
<dbReference type="InterPro" id="IPR004367">
    <property type="entry name" value="Cyclin_C-dom"/>
</dbReference>
<evidence type="ECO:0000256" key="2">
    <source>
        <dbReference type="ARBA" id="ARBA00022618"/>
    </source>
</evidence>
<sequence length="349" mass="39545">MTAEPSSFPLPVLRSSPMPLLSELFCDEQTLQNHLHIVHSPESFHLDATHFILSDLDLAWDQAELDALLSREQHLGCLDVDSEFLGVRKEAAEWIVRVCKRYGFSGVTAVLGVTYFDRFLSGVEVRKGKPWMGQLAAVACLSLAAKMEEIAVPLLVDLQVEGANYVFEAKTVQRMELLVLSALKWKMNHVTPFSFLDHFIRRFGLNKVHLKFLNMCETLFVSVIADSTFLCYRPSVLAAATMLYAIQEFEPVESFGYQEQLVDVLKISKEKLEECYNLISEVSKDKRHEDPAPSSPHGVIGMSFSCENSNDSWVASSIVSSHSEQPSKRRRTQEQQMRLRLPFDWPGFP</sequence>
<dbReference type="InterPro" id="IPR013763">
    <property type="entry name" value="Cyclin-like_dom"/>
</dbReference>
<dbReference type="Pfam" id="PF00134">
    <property type="entry name" value="Cyclin_N"/>
    <property type="match status" value="1"/>
</dbReference>
<dbReference type="Gene3D" id="1.10.472.10">
    <property type="entry name" value="Cyclin-like"/>
    <property type="match status" value="2"/>
</dbReference>
<dbReference type="FunFam" id="1.10.472.10:FF:000060">
    <property type="entry name" value="D6-type cyclin"/>
    <property type="match status" value="1"/>
</dbReference>
<evidence type="ECO:0000256" key="4">
    <source>
        <dbReference type="ARBA" id="ARBA00023306"/>
    </source>
</evidence>
<dbReference type="OMA" id="WISKVCG"/>
<evidence type="ECO:0000256" key="6">
    <source>
        <dbReference type="SAM" id="MobiDB-lite"/>
    </source>
</evidence>
<evidence type="ECO:0000256" key="1">
    <source>
        <dbReference type="ARBA" id="ARBA00009065"/>
    </source>
</evidence>
<dbReference type="InterPro" id="IPR036915">
    <property type="entry name" value="Cyclin-like_sf"/>
</dbReference>
<dbReference type="PANTHER" id="PTHR10177">
    <property type="entry name" value="CYCLINS"/>
    <property type="match status" value="1"/>
</dbReference>
<evidence type="ECO:0000313" key="10">
    <source>
        <dbReference type="Proteomes" id="UP000594263"/>
    </source>
</evidence>
<protein>
    <recommendedName>
        <fullName evidence="11">Cyclin D3</fullName>
    </recommendedName>
</protein>
<feature type="domain" description="Cyclin C-terminal" evidence="8">
    <location>
        <begin position="190"/>
        <end position="325"/>
    </location>
</feature>
<dbReference type="EnsemblPlants" id="Kaladp0013s0036.1.v1.1">
    <property type="protein sequence ID" value="Kaladp0013s0036.1.v1.1"/>
    <property type="gene ID" value="Kaladp0013s0036.v1.1"/>
</dbReference>
<dbReference type="InterPro" id="IPR039361">
    <property type="entry name" value="Cyclin"/>
</dbReference>
<keyword evidence="3 5" id="KW-0195">Cyclin</keyword>
<dbReference type="AlphaFoldDB" id="A0A7N0SYP3"/>
<comment type="similarity">
    <text evidence="1">Belongs to the cyclin family. Cyclin D subfamily.</text>
</comment>
<dbReference type="InterPro" id="IPR048258">
    <property type="entry name" value="Cyclins_cyclin-box"/>
</dbReference>
<dbReference type="PROSITE" id="PS00292">
    <property type="entry name" value="CYCLINS"/>
    <property type="match status" value="1"/>
</dbReference>
<organism evidence="9 10">
    <name type="scientific">Kalanchoe fedtschenkoi</name>
    <name type="common">Lavender scallops</name>
    <name type="synonym">South American air plant</name>
    <dbReference type="NCBI Taxonomy" id="63787"/>
    <lineage>
        <taxon>Eukaryota</taxon>
        <taxon>Viridiplantae</taxon>
        <taxon>Streptophyta</taxon>
        <taxon>Embryophyta</taxon>
        <taxon>Tracheophyta</taxon>
        <taxon>Spermatophyta</taxon>
        <taxon>Magnoliopsida</taxon>
        <taxon>eudicotyledons</taxon>
        <taxon>Gunneridae</taxon>
        <taxon>Pentapetalae</taxon>
        <taxon>Saxifragales</taxon>
        <taxon>Crassulaceae</taxon>
        <taxon>Kalanchoe</taxon>
    </lineage>
</organism>
<keyword evidence="4" id="KW-0131">Cell cycle</keyword>
<feature type="region of interest" description="Disordered" evidence="6">
    <location>
        <begin position="317"/>
        <end position="349"/>
    </location>
</feature>
<evidence type="ECO:0008006" key="11">
    <source>
        <dbReference type="Google" id="ProtNLM"/>
    </source>
</evidence>
<dbReference type="Pfam" id="PF02984">
    <property type="entry name" value="Cyclin_C"/>
    <property type="match status" value="1"/>
</dbReference>
<evidence type="ECO:0000256" key="3">
    <source>
        <dbReference type="ARBA" id="ARBA00023127"/>
    </source>
</evidence>
<dbReference type="GO" id="GO:0051301">
    <property type="term" value="P:cell division"/>
    <property type="evidence" value="ECO:0007669"/>
    <property type="project" value="UniProtKB-KW"/>
</dbReference>
<proteinExistence type="inferred from homology"/>
<evidence type="ECO:0000313" key="9">
    <source>
        <dbReference type="EnsemblPlants" id="Kaladp0013s0036.1.v1.1"/>
    </source>
</evidence>
<feature type="domain" description="Cyclin-like" evidence="7">
    <location>
        <begin position="194"/>
        <end position="281"/>
    </location>
</feature>
<keyword evidence="2" id="KW-0132">Cell division</keyword>
<feature type="domain" description="Cyclin-like" evidence="7">
    <location>
        <begin position="93"/>
        <end position="181"/>
    </location>
</feature>
<keyword evidence="10" id="KW-1185">Reference proteome</keyword>
<reference evidence="9" key="1">
    <citation type="submission" date="2021-01" db="UniProtKB">
        <authorList>
            <consortium name="EnsemblPlants"/>
        </authorList>
    </citation>
    <scope>IDENTIFICATION</scope>
</reference>
<dbReference type="CDD" id="cd20543">
    <property type="entry name" value="CYCLIN_AtCycD-like_rpt1"/>
    <property type="match status" value="1"/>
</dbReference>
<accession>A0A7N0SYP3</accession>
<dbReference type="InterPro" id="IPR006671">
    <property type="entry name" value="Cyclin_N"/>
</dbReference>
<name>A0A7N0SYP3_KALFE</name>
<dbReference type="SMART" id="SM01332">
    <property type="entry name" value="Cyclin_C"/>
    <property type="match status" value="1"/>
</dbReference>
<dbReference type="SUPFAM" id="SSF47954">
    <property type="entry name" value="Cyclin-like"/>
    <property type="match status" value="2"/>
</dbReference>
<dbReference type="CDD" id="cd20544">
    <property type="entry name" value="CYCLIN_AtCycD-like_rpt2"/>
    <property type="match status" value="1"/>
</dbReference>